<dbReference type="InterPro" id="IPR026204">
    <property type="entry name" value="GRIPAP1"/>
</dbReference>
<dbReference type="AlphaFoldDB" id="W5LEA6"/>
<dbReference type="GeneTree" id="ENSGT00720000108868"/>
<reference evidence="3" key="4">
    <citation type="submission" date="2025-09" db="UniProtKB">
        <authorList>
            <consortium name="Ensembl"/>
        </authorList>
    </citation>
    <scope>IDENTIFICATION</scope>
</reference>
<feature type="compositionally biased region" description="Basic and acidic residues" evidence="2">
    <location>
        <begin position="165"/>
        <end position="179"/>
    </location>
</feature>
<dbReference type="HOGENOM" id="CLU_019728_1_0_1"/>
<dbReference type="eggNOG" id="ENOG502QTUD">
    <property type="taxonomic scope" value="Eukaryota"/>
</dbReference>
<feature type="coiled-coil region" evidence="1">
    <location>
        <begin position="780"/>
        <end position="807"/>
    </location>
</feature>
<evidence type="ECO:0000313" key="3">
    <source>
        <dbReference type="Ensembl" id="ENSAMXP00000018168.2"/>
    </source>
</evidence>
<organism evidence="3 4">
    <name type="scientific">Astyanax mexicanus</name>
    <name type="common">Blind cave fish</name>
    <name type="synonym">Astyanax fasciatus mexicanus</name>
    <dbReference type="NCBI Taxonomy" id="7994"/>
    <lineage>
        <taxon>Eukaryota</taxon>
        <taxon>Metazoa</taxon>
        <taxon>Chordata</taxon>
        <taxon>Craniata</taxon>
        <taxon>Vertebrata</taxon>
        <taxon>Euteleostomi</taxon>
        <taxon>Actinopterygii</taxon>
        <taxon>Neopterygii</taxon>
        <taxon>Teleostei</taxon>
        <taxon>Ostariophysi</taxon>
        <taxon>Characiformes</taxon>
        <taxon>Characoidei</taxon>
        <taxon>Acestrorhamphidae</taxon>
        <taxon>Acestrorhamphinae</taxon>
        <taxon>Astyanax</taxon>
    </lineage>
</organism>
<dbReference type="GO" id="GO:0099152">
    <property type="term" value="P:regulation of neurotransmitter receptor transport, endosome to postsynaptic membrane"/>
    <property type="evidence" value="ECO:0007669"/>
    <property type="project" value="TreeGrafter"/>
</dbReference>
<feature type="region of interest" description="Disordered" evidence="2">
    <location>
        <begin position="165"/>
        <end position="217"/>
    </location>
</feature>
<accession>W5LEA6</accession>
<reference evidence="4" key="1">
    <citation type="submission" date="2013-03" db="EMBL/GenBank/DDBJ databases">
        <authorList>
            <person name="Jeffery W."/>
            <person name="Warren W."/>
            <person name="Wilson R.K."/>
        </authorList>
    </citation>
    <scope>NUCLEOTIDE SEQUENCE</scope>
    <source>
        <strain evidence="4">female</strain>
    </source>
</reference>
<dbReference type="Proteomes" id="UP000018467">
    <property type="component" value="Unassembled WGS sequence"/>
</dbReference>
<feature type="coiled-coil region" evidence="1">
    <location>
        <begin position="458"/>
        <end position="630"/>
    </location>
</feature>
<dbReference type="GO" id="GO:0099158">
    <property type="term" value="P:regulation of recycling endosome localization within postsynapse"/>
    <property type="evidence" value="ECO:0007669"/>
    <property type="project" value="TreeGrafter"/>
</dbReference>
<dbReference type="Bgee" id="ENSAMXG00000017631">
    <property type="expression patterns" value="Expressed in brain and 14 other cell types or tissues"/>
</dbReference>
<sequence length="833" mass="95304">MAQALSEEEFHRMQAQLLELRTQNYQLSDDLRKNTAELNNVRQKTLTLEKDYVKAQKALNKSKKAQEVDALLSENEMLQGKLHSQEDDFRLQNSTLMQELSKLCSQIEQLEGENRGLKDVKGLVAPARSPVSGPTDGELLRLQAENSALQKKLAAFQERYDNELNRSRGADVNDGKEAVIDGQTDSNGIHQSSSDTAGSGDATAAAPANDRLEQGRNDTLEQRAYDLSEVELKLQTEMEEKRLLKEQLQAFEAFKCILYAPFFSFMRLQGEKEALYNDSRTKIEEIQQRKEEELKSINLRVQKLQNDLMTANQNVAEMREQLQSKQKEHEMALHALKDQIQTVKTQEMNLLRDQNMALNVDLQQRRSEQESLLAQKDDLCSQLQEANRANGRLLEQISELGLEKDKLQQDLEEAKKTADKRKAMLDELAIETAQEKSRHKEELSDVRLQHEKEVLSVRARYEKELRGLHEEKNRTEEEIRSQLRDEKARTKELEGLQQSVEELQAQVQSMEGTKGWFERRLKEAEETMEKNSLEHKEEIQRLQKEHTLQLEMKAGEIEAVKQQIVTLEKEKEELNNTITKLKQEIRDTVDEQRILEKKGSSALKDLKRQLHLERKRADKLQERLQEILTNTKTRTGLEELVLSEISSPSRTQQTGDSSSVSSFSYREIMKEGASAQTTNKSNTSSPQSQRPADLSDDEVGELFQRLAEVQQEKWLLEEKVKHLEVSCSSMAEDICKKSAIIETYVMDSRRDGGGAAAHPGHQAERGGLSSVLRDLVKPGDENLREMNKKLQNMLEEQLTKNMHLQKVRLLWNQDLFRTRAASGTGAASGPVLL</sequence>
<feature type="coiled-coil region" evidence="1">
    <location>
        <begin position="369"/>
        <end position="431"/>
    </location>
</feature>
<proteinExistence type="predicted"/>
<feature type="compositionally biased region" description="Low complexity" evidence="2">
    <location>
        <begin position="192"/>
        <end position="206"/>
    </location>
</feature>
<protein>
    <submittedName>
        <fullName evidence="3">GRIP1 associated protein 1</fullName>
    </submittedName>
</protein>
<evidence type="ECO:0000256" key="2">
    <source>
        <dbReference type="SAM" id="MobiDB-lite"/>
    </source>
</evidence>
<feature type="region of interest" description="Disordered" evidence="2">
    <location>
        <begin position="643"/>
        <end position="696"/>
    </location>
</feature>
<feature type="compositionally biased region" description="Polar residues" evidence="2">
    <location>
        <begin position="644"/>
        <end position="664"/>
    </location>
</feature>
<name>W5LEA6_ASTMX</name>
<dbReference type="PANTHER" id="PTHR18978">
    <property type="entry name" value="GRIP-1 ASSOCIATED PROTEIN 1"/>
    <property type="match status" value="1"/>
</dbReference>
<dbReference type="GO" id="GO:0098998">
    <property type="term" value="C:extrinsic component of postsynaptic early endosome membrane"/>
    <property type="evidence" value="ECO:0007669"/>
    <property type="project" value="TreeGrafter"/>
</dbReference>
<keyword evidence="4" id="KW-1185">Reference proteome</keyword>
<reference evidence="3" key="3">
    <citation type="submission" date="2025-08" db="UniProtKB">
        <authorList>
            <consortium name="Ensembl"/>
        </authorList>
    </citation>
    <scope>IDENTIFICATION</scope>
</reference>
<dbReference type="GO" id="GO:0098887">
    <property type="term" value="P:neurotransmitter receptor transport, endosome to postsynaptic membrane"/>
    <property type="evidence" value="ECO:0007669"/>
    <property type="project" value="TreeGrafter"/>
</dbReference>
<evidence type="ECO:0000313" key="4">
    <source>
        <dbReference type="Proteomes" id="UP000018467"/>
    </source>
</evidence>
<keyword evidence="1" id="KW-0175">Coiled coil</keyword>
<dbReference type="GO" id="GO:0098978">
    <property type="term" value="C:glutamatergic synapse"/>
    <property type="evidence" value="ECO:0007669"/>
    <property type="project" value="TreeGrafter"/>
</dbReference>
<dbReference type="GO" id="GO:0098837">
    <property type="term" value="C:postsynaptic recycling endosome"/>
    <property type="evidence" value="ECO:0007669"/>
    <property type="project" value="TreeGrafter"/>
</dbReference>
<dbReference type="Ensembl" id="ENSAMXT00000018168.2">
    <property type="protein sequence ID" value="ENSAMXP00000018168.2"/>
    <property type="gene ID" value="ENSAMXG00000017631.2"/>
</dbReference>
<feature type="coiled-coil region" evidence="1">
    <location>
        <begin position="276"/>
        <end position="339"/>
    </location>
</feature>
<feature type="compositionally biased region" description="Polar residues" evidence="2">
    <location>
        <begin position="674"/>
        <end position="690"/>
    </location>
</feature>
<evidence type="ECO:0000256" key="1">
    <source>
        <dbReference type="SAM" id="Coils"/>
    </source>
</evidence>
<dbReference type="GO" id="GO:1905244">
    <property type="term" value="P:regulation of modification of synaptic structure"/>
    <property type="evidence" value="ECO:0007669"/>
    <property type="project" value="TreeGrafter"/>
</dbReference>
<reference evidence="4" key="2">
    <citation type="journal article" date="2014" name="Nat. Commun.">
        <title>The cavefish genome reveals candidate genes for eye loss.</title>
        <authorList>
            <person name="McGaugh S.E."/>
            <person name="Gross J.B."/>
            <person name="Aken B."/>
            <person name="Blin M."/>
            <person name="Borowsky R."/>
            <person name="Chalopin D."/>
            <person name="Hinaux H."/>
            <person name="Jeffery W.R."/>
            <person name="Keene A."/>
            <person name="Ma L."/>
            <person name="Minx P."/>
            <person name="Murphy D."/>
            <person name="O'Quin K.E."/>
            <person name="Retaux S."/>
            <person name="Rohner N."/>
            <person name="Searle S.M."/>
            <person name="Stahl B.A."/>
            <person name="Tabin C."/>
            <person name="Volff J.N."/>
            <person name="Yoshizawa M."/>
            <person name="Warren W.C."/>
        </authorList>
    </citation>
    <scope>NUCLEOTIDE SEQUENCE [LARGE SCALE GENOMIC DNA]</scope>
    <source>
        <strain evidence="4">female</strain>
    </source>
</reference>
<dbReference type="PANTHER" id="PTHR18978:SF1">
    <property type="entry name" value="GRIP1-ASSOCIATED PROTEIN 1"/>
    <property type="match status" value="1"/>
</dbReference>